<evidence type="ECO:0000259" key="6">
    <source>
        <dbReference type="PROSITE" id="PS01031"/>
    </source>
</evidence>
<comment type="similarity">
    <text evidence="4 5">Belongs to the small heat shock protein (HSP20) family.</text>
</comment>
<dbReference type="InterPro" id="IPR002068">
    <property type="entry name" value="A-crystallin/Hsp20_dom"/>
</dbReference>
<dbReference type="Pfam" id="PF00011">
    <property type="entry name" value="HSP20"/>
    <property type="match status" value="1"/>
</dbReference>
<feature type="domain" description="SHSP" evidence="6">
    <location>
        <begin position="41"/>
        <end position="158"/>
    </location>
</feature>
<dbReference type="SUPFAM" id="SSF49764">
    <property type="entry name" value="HSP20-like chaperones"/>
    <property type="match status" value="1"/>
</dbReference>
<dbReference type="Gene3D" id="2.60.40.790">
    <property type="match status" value="1"/>
</dbReference>
<gene>
    <name evidence="7" type="ORF">K2173_024973</name>
</gene>
<dbReference type="PROSITE" id="PS01031">
    <property type="entry name" value="SHSP"/>
    <property type="match status" value="1"/>
</dbReference>
<dbReference type="GO" id="GO:0006950">
    <property type="term" value="P:response to stress"/>
    <property type="evidence" value="ECO:0007669"/>
    <property type="project" value="UniProtKB-ARBA"/>
</dbReference>
<proteinExistence type="inferred from homology"/>
<organism evidence="7 8">
    <name type="scientific">Erythroxylum novogranatense</name>
    <dbReference type="NCBI Taxonomy" id="1862640"/>
    <lineage>
        <taxon>Eukaryota</taxon>
        <taxon>Viridiplantae</taxon>
        <taxon>Streptophyta</taxon>
        <taxon>Embryophyta</taxon>
        <taxon>Tracheophyta</taxon>
        <taxon>Spermatophyta</taxon>
        <taxon>Magnoliopsida</taxon>
        <taxon>eudicotyledons</taxon>
        <taxon>Gunneridae</taxon>
        <taxon>Pentapetalae</taxon>
        <taxon>rosids</taxon>
        <taxon>fabids</taxon>
        <taxon>Malpighiales</taxon>
        <taxon>Erythroxylaceae</taxon>
        <taxon>Erythroxylum</taxon>
    </lineage>
</organism>
<comment type="subcellular location">
    <subcellularLocation>
        <location evidence="1">Cytoplasm</location>
    </subcellularLocation>
</comment>
<keyword evidence="2" id="KW-0963">Cytoplasm</keyword>
<evidence type="ECO:0000256" key="2">
    <source>
        <dbReference type="ARBA" id="ARBA00022490"/>
    </source>
</evidence>
<dbReference type="EMBL" id="JAIWQS010000008">
    <property type="protein sequence ID" value="KAJ8900333.1"/>
    <property type="molecule type" value="Genomic_DNA"/>
</dbReference>
<dbReference type="PANTHER" id="PTHR11527">
    <property type="entry name" value="HEAT-SHOCK PROTEIN 20 FAMILY MEMBER"/>
    <property type="match status" value="1"/>
</dbReference>
<evidence type="ECO:0000313" key="7">
    <source>
        <dbReference type="EMBL" id="KAJ8900333.1"/>
    </source>
</evidence>
<dbReference type="Proteomes" id="UP001159364">
    <property type="component" value="Linkage Group LG08"/>
</dbReference>
<dbReference type="InterPro" id="IPR008978">
    <property type="entry name" value="HSP20-like_chaperone"/>
</dbReference>
<evidence type="ECO:0000256" key="4">
    <source>
        <dbReference type="PROSITE-ProRule" id="PRU00285"/>
    </source>
</evidence>
<dbReference type="GO" id="GO:0005737">
    <property type="term" value="C:cytoplasm"/>
    <property type="evidence" value="ECO:0007669"/>
    <property type="project" value="UniProtKB-SubCell"/>
</dbReference>
<evidence type="ECO:0000313" key="8">
    <source>
        <dbReference type="Proteomes" id="UP001159364"/>
    </source>
</evidence>
<keyword evidence="8" id="KW-1185">Reference proteome</keyword>
<evidence type="ECO:0000256" key="3">
    <source>
        <dbReference type="ARBA" id="ARBA00023016"/>
    </source>
</evidence>
<comment type="caution">
    <text evidence="7">The sequence shown here is derived from an EMBL/GenBank/DDBJ whole genome shotgun (WGS) entry which is preliminary data.</text>
</comment>
<keyword evidence="3" id="KW-0346">Stress response</keyword>
<evidence type="ECO:0000256" key="5">
    <source>
        <dbReference type="RuleBase" id="RU003616"/>
    </source>
</evidence>
<evidence type="ECO:0000256" key="1">
    <source>
        <dbReference type="ARBA" id="ARBA00004496"/>
    </source>
</evidence>
<dbReference type="InterPro" id="IPR031107">
    <property type="entry name" value="Small_HSP"/>
</dbReference>
<accession>A0AAV8UD19</accession>
<name>A0AAV8UD19_9ROSI</name>
<reference evidence="7 8" key="1">
    <citation type="submission" date="2021-09" db="EMBL/GenBank/DDBJ databases">
        <title>Genomic insights and catalytic innovation underlie evolution of tropane alkaloids biosynthesis.</title>
        <authorList>
            <person name="Wang Y.-J."/>
            <person name="Tian T."/>
            <person name="Huang J.-P."/>
            <person name="Huang S.-X."/>
        </authorList>
    </citation>
    <scope>NUCLEOTIDE SEQUENCE [LARGE SCALE GENOMIC DNA]</scope>
    <source>
        <strain evidence="7">KIB-2018</strain>
        <tissue evidence="7">Leaf</tissue>
    </source>
</reference>
<dbReference type="AlphaFoldDB" id="A0AAV8UD19"/>
<sequence length="158" mass="17965">MDLRVMGWDPQLLHTLHQLMDTSDEAVEKSFSAPSRTYVRDAKAMASTPMDVKELPNSYMFVIDMPGLKSSDIKVQVEDDNVLIISGERKREENKDQEIKYLRMERRIGKFMRKFVLPENANTDSVSAVCQDGVLTVTVNKVPPPEPKKPKTIEVKIA</sequence>
<dbReference type="FunFam" id="2.60.40.790:FF:000010">
    <property type="entry name" value="17.3 kDa class II heat shock protein-like"/>
    <property type="match status" value="1"/>
</dbReference>
<protein>
    <recommendedName>
        <fullName evidence="6">SHSP domain-containing protein</fullName>
    </recommendedName>
</protein>